<evidence type="ECO:0000313" key="1">
    <source>
        <dbReference type="EMBL" id="VDH91752.1"/>
    </source>
</evidence>
<organism evidence="1 2">
    <name type="scientific">Mytilus galloprovincialis</name>
    <name type="common">Mediterranean mussel</name>
    <dbReference type="NCBI Taxonomy" id="29158"/>
    <lineage>
        <taxon>Eukaryota</taxon>
        <taxon>Metazoa</taxon>
        <taxon>Spiralia</taxon>
        <taxon>Lophotrochozoa</taxon>
        <taxon>Mollusca</taxon>
        <taxon>Bivalvia</taxon>
        <taxon>Autobranchia</taxon>
        <taxon>Pteriomorphia</taxon>
        <taxon>Mytilida</taxon>
        <taxon>Mytiloidea</taxon>
        <taxon>Mytilidae</taxon>
        <taxon>Mytilinae</taxon>
        <taxon>Mytilus</taxon>
    </lineage>
</organism>
<evidence type="ECO:0000313" key="2">
    <source>
        <dbReference type="Proteomes" id="UP000596742"/>
    </source>
</evidence>
<name>A0A8B6BJF8_MYTGA</name>
<dbReference type="Proteomes" id="UP000596742">
    <property type="component" value="Unassembled WGS sequence"/>
</dbReference>
<dbReference type="AlphaFoldDB" id="A0A8B6BJF8"/>
<protein>
    <submittedName>
        <fullName evidence="1">Uncharacterized protein</fullName>
    </submittedName>
</protein>
<dbReference type="OrthoDB" id="10355852at2759"/>
<comment type="caution">
    <text evidence="1">The sequence shown here is derived from an EMBL/GenBank/DDBJ whole genome shotgun (WGS) entry which is preliminary data.</text>
</comment>
<reference evidence="1" key="1">
    <citation type="submission" date="2018-11" db="EMBL/GenBank/DDBJ databases">
        <authorList>
            <person name="Alioto T."/>
            <person name="Alioto T."/>
        </authorList>
    </citation>
    <scope>NUCLEOTIDE SEQUENCE</scope>
</reference>
<proteinExistence type="predicted"/>
<gene>
    <name evidence="1" type="ORF">MGAL_10B088592</name>
</gene>
<accession>A0A8B6BJF8</accession>
<sequence>MPLLLQGKLCVYRVAVKDKVSIAPRSEVLIQGEVLNYDSSVKVTGIIELSEECLDRGKVLVGKSIVTFDKTVPGRLLNISDSVQVLHVGTMVENLIGAEVVSQEDNDNVNALNNELEKLLDRSSENLGHGQMDKVTELLLEFKLLFAASDLDLGQTNIVKHKIDTCAIRPIKHPPRRTPIIIRKTIETQTPGVIANHNIKRTVRTWYEKSVKVKETTEDNLDD</sequence>
<keyword evidence="2" id="KW-1185">Reference proteome</keyword>
<dbReference type="EMBL" id="UYJE01000260">
    <property type="protein sequence ID" value="VDH91752.1"/>
    <property type="molecule type" value="Genomic_DNA"/>
</dbReference>